<evidence type="ECO:0000313" key="8">
    <source>
        <dbReference type="Proteomes" id="UP000198406"/>
    </source>
</evidence>
<evidence type="ECO:0000256" key="4">
    <source>
        <dbReference type="PROSITE-ProRule" id="PRU00108"/>
    </source>
</evidence>
<accession>A0A1Z5KJT2</accession>
<dbReference type="Gene3D" id="1.10.10.60">
    <property type="entry name" value="Homeodomain-like"/>
    <property type="match status" value="1"/>
</dbReference>
<dbReference type="Proteomes" id="UP000198406">
    <property type="component" value="Unassembled WGS sequence"/>
</dbReference>
<dbReference type="Pfam" id="PF05920">
    <property type="entry name" value="Homeobox_KN"/>
    <property type="match status" value="1"/>
</dbReference>
<name>A0A1Z5KJT2_FISSO</name>
<dbReference type="InterPro" id="IPR008422">
    <property type="entry name" value="KN_HD"/>
</dbReference>
<dbReference type="PANTHER" id="PTHR11850">
    <property type="entry name" value="HOMEOBOX PROTEIN TRANSCRIPTION FACTORS"/>
    <property type="match status" value="1"/>
</dbReference>
<dbReference type="PROSITE" id="PS50071">
    <property type="entry name" value="HOMEOBOX_2"/>
    <property type="match status" value="1"/>
</dbReference>
<dbReference type="GO" id="GO:0006355">
    <property type="term" value="P:regulation of DNA-templated transcription"/>
    <property type="evidence" value="ECO:0007669"/>
    <property type="project" value="InterPro"/>
</dbReference>
<keyword evidence="1 4" id="KW-0238">DNA-binding</keyword>
<evidence type="ECO:0000256" key="1">
    <source>
        <dbReference type="ARBA" id="ARBA00023125"/>
    </source>
</evidence>
<comment type="subcellular location">
    <subcellularLocation>
        <location evidence="4">Nucleus</location>
    </subcellularLocation>
</comment>
<dbReference type="EMBL" id="BDSP01000248">
    <property type="protein sequence ID" value="GAX26574.1"/>
    <property type="molecule type" value="Genomic_DNA"/>
</dbReference>
<comment type="caution">
    <text evidence="7">The sequence shown here is derived from an EMBL/GenBank/DDBJ whole genome shotgun (WGS) entry which is preliminary data.</text>
</comment>
<reference evidence="7 8" key="1">
    <citation type="journal article" date="2015" name="Plant Cell">
        <title>Oil accumulation by the oleaginous diatom Fistulifera solaris as revealed by the genome and transcriptome.</title>
        <authorList>
            <person name="Tanaka T."/>
            <person name="Maeda Y."/>
            <person name="Veluchamy A."/>
            <person name="Tanaka M."/>
            <person name="Abida H."/>
            <person name="Marechal E."/>
            <person name="Bowler C."/>
            <person name="Muto M."/>
            <person name="Sunaga Y."/>
            <person name="Tanaka M."/>
            <person name="Yoshino T."/>
            <person name="Taniguchi T."/>
            <person name="Fukuda Y."/>
            <person name="Nemoto M."/>
            <person name="Matsumoto M."/>
            <person name="Wong P.S."/>
            <person name="Aburatani S."/>
            <person name="Fujibuchi W."/>
        </authorList>
    </citation>
    <scope>NUCLEOTIDE SEQUENCE [LARGE SCALE GENOMIC DNA]</scope>
    <source>
        <strain evidence="7 8">JPCC DA0580</strain>
    </source>
</reference>
<feature type="region of interest" description="Disordered" evidence="5">
    <location>
        <begin position="176"/>
        <end position="203"/>
    </location>
</feature>
<gene>
    <name evidence="7" type="ORF">FisN_21Lh040</name>
</gene>
<dbReference type="SMART" id="SM00389">
    <property type="entry name" value="HOX"/>
    <property type="match status" value="1"/>
</dbReference>
<dbReference type="GO" id="GO:0003677">
    <property type="term" value="F:DNA binding"/>
    <property type="evidence" value="ECO:0007669"/>
    <property type="project" value="UniProtKB-UniRule"/>
</dbReference>
<keyword evidence="3 4" id="KW-0539">Nucleus</keyword>
<evidence type="ECO:0000259" key="6">
    <source>
        <dbReference type="PROSITE" id="PS50071"/>
    </source>
</evidence>
<dbReference type="GO" id="GO:0005634">
    <property type="term" value="C:nucleus"/>
    <property type="evidence" value="ECO:0007669"/>
    <property type="project" value="UniProtKB-SubCell"/>
</dbReference>
<evidence type="ECO:0000256" key="3">
    <source>
        <dbReference type="ARBA" id="ARBA00023242"/>
    </source>
</evidence>
<dbReference type="OrthoDB" id="10056939at2759"/>
<feature type="compositionally biased region" description="Low complexity" evidence="5">
    <location>
        <begin position="1"/>
        <end position="25"/>
    </location>
</feature>
<dbReference type="InterPro" id="IPR009057">
    <property type="entry name" value="Homeodomain-like_sf"/>
</dbReference>
<dbReference type="InParanoid" id="A0A1Z5KJT2"/>
<sequence>MSVSIAMKDSSKMMMDSSSSSSLEKSLAKSKSRKSSSLPPETVEYLKQWIMSPEHVAHPYPTEQEKAQIMEDTGIEMKQLTNWFVNNRKRYWKPRVEAKIRKPSLKNIPMPLKSTREHSDATLYDNHNISLVDMVTQMHEQEVGRLQTPRRISSAGLPGRNSSLVSPWSVISMPSVTSEDNSITSSDTTSEADFSGSGPEGDELVTKRDRVTVHILKPSSGNVPTMEDITTRSDIADERILRSFRNCELIFTGSVDEFGSRNEQQIELRKEMEITRVKAQCLQLYLDEAASRKRKVVDSAENAAELSVPRPKFRRFSVELWKDACRSAEHVYDNELPSLEEAVTLFGYAVVKP</sequence>
<dbReference type="CDD" id="cd00086">
    <property type="entry name" value="homeodomain"/>
    <property type="match status" value="1"/>
</dbReference>
<dbReference type="AlphaFoldDB" id="A0A1Z5KJT2"/>
<protein>
    <recommendedName>
        <fullName evidence="6">Homeobox domain-containing protein</fullName>
    </recommendedName>
</protein>
<keyword evidence="8" id="KW-1185">Reference proteome</keyword>
<evidence type="ECO:0000313" key="7">
    <source>
        <dbReference type="EMBL" id="GAX26574.1"/>
    </source>
</evidence>
<feature type="compositionally biased region" description="Polar residues" evidence="5">
    <location>
        <begin position="176"/>
        <end position="192"/>
    </location>
</feature>
<proteinExistence type="predicted"/>
<dbReference type="InterPro" id="IPR050224">
    <property type="entry name" value="TALE_homeobox"/>
</dbReference>
<dbReference type="SUPFAM" id="SSF46689">
    <property type="entry name" value="Homeodomain-like"/>
    <property type="match status" value="1"/>
</dbReference>
<feature type="DNA-binding region" description="Homeobox" evidence="4">
    <location>
        <begin position="31"/>
        <end position="95"/>
    </location>
</feature>
<evidence type="ECO:0000256" key="2">
    <source>
        <dbReference type="ARBA" id="ARBA00023155"/>
    </source>
</evidence>
<evidence type="ECO:0000256" key="5">
    <source>
        <dbReference type="SAM" id="MobiDB-lite"/>
    </source>
</evidence>
<feature type="region of interest" description="Disordered" evidence="5">
    <location>
        <begin position="1"/>
        <end position="40"/>
    </location>
</feature>
<keyword evidence="2 4" id="KW-0371">Homeobox</keyword>
<organism evidence="7 8">
    <name type="scientific">Fistulifera solaris</name>
    <name type="common">Oleaginous diatom</name>
    <dbReference type="NCBI Taxonomy" id="1519565"/>
    <lineage>
        <taxon>Eukaryota</taxon>
        <taxon>Sar</taxon>
        <taxon>Stramenopiles</taxon>
        <taxon>Ochrophyta</taxon>
        <taxon>Bacillariophyta</taxon>
        <taxon>Bacillariophyceae</taxon>
        <taxon>Bacillariophycidae</taxon>
        <taxon>Naviculales</taxon>
        <taxon>Naviculaceae</taxon>
        <taxon>Fistulifera</taxon>
    </lineage>
</organism>
<feature type="domain" description="Homeobox" evidence="6">
    <location>
        <begin position="29"/>
        <end position="94"/>
    </location>
</feature>
<dbReference type="InterPro" id="IPR001356">
    <property type="entry name" value="HD"/>
</dbReference>